<dbReference type="InterPro" id="IPR043136">
    <property type="entry name" value="B30.2/SPRY_sf"/>
</dbReference>
<dbReference type="FunFam" id="2.60.120.920:FF:000014">
    <property type="entry name" value="neuralized-like protein 4 isoform X2"/>
    <property type="match status" value="1"/>
</dbReference>
<feature type="domain" description="NHR" evidence="1">
    <location>
        <begin position="450"/>
        <end position="616"/>
    </location>
</feature>
<dbReference type="FunFam" id="2.60.120.920:FF:000001">
    <property type="entry name" value="neuralized-like protein 4 isoform X1"/>
    <property type="match status" value="5"/>
</dbReference>
<dbReference type="PANTHER" id="PTHR12429:SF14">
    <property type="entry name" value="NEURALIZED-LIKE PROTEIN 4"/>
    <property type="match status" value="1"/>
</dbReference>
<feature type="domain" description="NHR" evidence="1">
    <location>
        <begin position="7"/>
        <end position="173"/>
    </location>
</feature>
<reference evidence="2 3" key="1">
    <citation type="submission" date="2024-04" db="EMBL/GenBank/DDBJ databases">
        <authorList>
            <consortium name="Genoscope - CEA"/>
            <person name="William W."/>
        </authorList>
    </citation>
    <scope>NUCLEOTIDE SEQUENCE [LARGE SCALE GENOMIC DNA]</scope>
</reference>
<dbReference type="EMBL" id="CAXITT010000204">
    <property type="protein sequence ID" value="CAL1535515.1"/>
    <property type="molecule type" value="Genomic_DNA"/>
</dbReference>
<organism evidence="2 3">
    <name type="scientific">Lymnaea stagnalis</name>
    <name type="common">Great pond snail</name>
    <name type="synonym">Helix stagnalis</name>
    <dbReference type="NCBI Taxonomy" id="6523"/>
    <lineage>
        <taxon>Eukaryota</taxon>
        <taxon>Metazoa</taxon>
        <taxon>Spiralia</taxon>
        <taxon>Lophotrochozoa</taxon>
        <taxon>Mollusca</taxon>
        <taxon>Gastropoda</taxon>
        <taxon>Heterobranchia</taxon>
        <taxon>Euthyneura</taxon>
        <taxon>Panpulmonata</taxon>
        <taxon>Hygrophila</taxon>
        <taxon>Lymnaeoidea</taxon>
        <taxon>Lymnaeidae</taxon>
        <taxon>Lymnaea</taxon>
    </lineage>
</organism>
<evidence type="ECO:0000259" key="1">
    <source>
        <dbReference type="PROSITE" id="PS51065"/>
    </source>
</evidence>
<dbReference type="Gene3D" id="2.60.120.920">
    <property type="match status" value="6"/>
</dbReference>
<protein>
    <recommendedName>
        <fullName evidence="1">NHR domain-containing protein</fullName>
    </recommendedName>
</protein>
<dbReference type="Pfam" id="PF07177">
    <property type="entry name" value="Neuralized"/>
    <property type="match status" value="6"/>
</dbReference>
<dbReference type="InterPro" id="IPR013320">
    <property type="entry name" value="ConA-like_dom_sf"/>
</dbReference>
<dbReference type="SUPFAM" id="SSF49899">
    <property type="entry name" value="Concanavalin A-like lectins/glucanases"/>
    <property type="match status" value="1"/>
</dbReference>
<dbReference type="SMART" id="SM00588">
    <property type="entry name" value="NEUZ"/>
    <property type="match status" value="6"/>
</dbReference>
<dbReference type="Proteomes" id="UP001497497">
    <property type="component" value="Unassembled WGS sequence"/>
</dbReference>
<keyword evidence="3" id="KW-1185">Reference proteome</keyword>
<comment type="caution">
    <text evidence="2">The sequence shown here is derived from an EMBL/GenBank/DDBJ whole genome shotgun (WGS) entry which is preliminary data.</text>
</comment>
<dbReference type="CDD" id="cd12887">
    <property type="entry name" value="SPRY_NHR_like"/>
    <property type="match status" value="6"/>
</dbReference>
<feature type="domain" description="NHR" evidence="1">
    <location>
        <begin position="833"/>
        <end position="1001"/>
    </location>
</feature>
<dbReference type="InterPro" id="IPR037962">
    <property type="entry name" value="Neuralized"/>
</dbReference>
<proteinExistence type="predicted"/>
<sequence>MATSSSLPTFHSRTGSLVALSNNNRTALRNHPTQEFNNGVVLSLDPLRDNQVFEVKIDRKVNSWSGSIEIGVTVCDPSNLNFPFSATGFRDGTWVMSGMSILCDGHSIVEDYGCDLDQLSEGDRVGVARTAEGELHFYVNGIDQGTAATDIPPTVYAVIDLYGKCAQVTISEPSAMTARENTLLSNDFTNEIAHDFLTEISNQIANDLAAEQEISLSSEDGLSRDCLRFHEKCGNLVKLSNNRRSAERRRPLDEFNNGVVMTNRPIKDNEIFEIQLDRLVDKWSGSIEVGITTHNPNTLDFPATMTNMRNASSSRTIMMSGCGILTNGKGTRREYGQFNLDELSEGDHIGLVRKSNGHLHYFINGLDQGMASANAPSPVWGVVDLYGMAVKVTIIDHSPTEPEPVTPSMVPLQPVERSLVNTLRQFLDSCEGSERAESRVVTETTEDVEKLLFSPVCGVHAAVINGNRTAHRPNATEDFNNGVILTNRMLRPNEVFEVRLDRLVDKWAGSIEIGLTTHKPSELDFPSTMTNIRSGTWMMTGNGVMHNGSTIIEDYGQNLDRLKIGDRVGVVRMTDGTVHFFVNGVDQGACASNVPPNVYGVIDLYGMAAQATIVDMSDALTSPDTDSSVFTDPDQLKFHHLHGRNATVLHNGLTAARPNATGEFNDAIVMSSRPLRDGELFEVVIEKMVDRWSGSLEAGVTLVKPEDIEFPSTMTDIQHDTWMLSGSAIMQDGATIRNGYPLDLDSLVVGSKVGMMRCSDGTLHYYLDGVDQGVASADIASGVYAVIDLYGQCAQVSMSTGTVVLPAVEMLQQLSSVQTEQISTPSVANADITHRLSKCCGKNVTLRSSCWGASRIQSYNHGIVFSSEPLKYDEIFEVEVSEVSSQWSGSLKIGLTTMAISDSSSPVNIPSTADEITSKVTWVVMGSEVKKCGVVIKDNYAPSLQRLQVGDRVAVCRYSDGTMHVLLNGDDLGEAASGIPKNVFAVIDLHGAVEGVVITSSASIETSSIVLSPAYEIEQSLQVKAIYVLYQDRDQDSDTSAHLSTCFHSNHGKNIFLRDCCKQAERLASYNQALVVGNKPLKKRKLFQVRVGKLNPKWTSSLMIGLVGFPVDKYTFPKSATAIRKPCVVIQGESVFVSGYKVKDHYGPNLDTLGENSRVGVMVDEESCLHLLVNGIDYGVAARDVPHPCWPLVDVYGQCEQVIILPEDYESMAATGIKEECEKADIENKGKDKASSGVDSGCGLRSCEYFNICNRLKTSLGLPDGYFEGQSICFCSACHKARGEESHIRRGDPPKDVVLPFGWCRYVLRAPNRTHSLNVAEKWHLTYHGVRTSDIRRILDTFDLLPSDEGGFASSILLPRPLPYTEKSRPENLGGKQIYLSPTIRHAGGSQFSPKHRFSDPKTKKTYEGRAAFQVWVKPGSYKVSPQIDEAEAQVDPHFKNSEIDWVTKERGSTLLYALLLRVE</sequence>
<accession>A0AAV2HN91</accession>
<gene>
    <name evidence="2" type="ORF">GSLYS_00009475001</name>
</gene>
<evidence type="ECO:0000313" key="3">
    <source>
        <dbReference type="Proteomes" id="UP001497497"/>
    </source>
</evidence>
<feature type="domain" description="NHR" evidence="1">
    <location>
        <begin position="635"/>
        <end position="801"/>
    </location>
</feature>
<dbReference type="PANTHER" id="PTHR12429">
    <property type="entry name" value="NEURALIZED"/>
    <property type="match status" value="1"/>
</dbReference>
<feature type="domain" description="NHR" evidence="1">
    <location>
        <begin position="226"/>
        <end position="397"/>
    </location>
</feature>
<dbReference type="InterPro" id="IPR006573">
    <property type="entry name" value="NHR_dom"/>
</dbReference>
<name>A0AAV2HN91_LYMST</name>
<evidence type="ECO:0000313" key="2">
    <source>
        <dbReference type="EMBL" id="CAL1535515.1"/>
    </source>
</evidence>
<dbReference type="GO" id="GO:0061630">
    <property type="term" value="F:ubiquitin protein ligase activity"/>
    <property type="evidence" value="ECO:0007669"/>
    <property type="project" value="TreeGrafter"/>
</dbReference>
<dbReference type="PROSITE" id="PS51065">
    <property type="entry name" value="NHR"/>
    <property type="match status" value="6"/>
</dbReference>
<feature type="domain" description="NHR" evidence="1">
    <location>
        <begin position="1044"/>
        <end position="1207"/>
    </location>
</feature>